<organism evidence="1 2">
    <name type="scientific">Periconia macrospinosa</name>
    <dbReference type="NCBI Taxonomy" id="97972"/>
    <lineage>
        <taxon>Eukaryota</taxon>
        <taxon>Fungi</taxon>
        <taxon>Dikarya</taxon>
        <taxon>Ascomycota</taxon>
        <taxon>Pezizomycotina</taxon>
        <taxon>Dothideomycetes</taxon>
        <taxon>Pleosporomycetidae</taxon>
        <taxon>Pleosporales</taxon>
        <taxon>Massarineae</taxon>
        <taxon>Periconiaceae</taxon>
        <taxon>Periconia</taxon>
    </lineage>
</organism>
<protein>
    <submittedName>
        <fullName evidence="1">Uncharacterized protein</fullName>
    </submittedName>
</protein>
<dbReference type="EMBL" id="KZ805603">
    <property type="protein sequence ID" value="PVH93247.1"/>
    <property type="molecule type" value="Genomic_DNA"/>
</dbReference>
<accession>A0A2V1D5B9</accession>
<proteinExistence type="predicted"/>
<evidence type="ECO:0000313" key="2">
    <source>
        <dbReference type="Proteomes" id="UP000244855"/>
    </source>
</evidence>
<dbReference type="AlphaFoldDB" id="A0A2V1D5B9"/>
<keyword evidence="2" id="KW-1185">Reference proteome</keyword>
<sequence>MPSNPITSLIHSRIGLLGRQHIAWYSGDTVLLKKVTYFLRSWPCENVFLAIRCCLDKPSLLSTSANNQNSSAPLVDRVCTRQRCFSFS</sequence>
<evidence type="ECO:0000313" key="1">
    <source>
        <dbReference type="EMBL" id="PVH93247.1"/>
    </source>
</evidence>
<dbReference type="Proteomes" id="UP000244855">
    <property type="component" value="Unassembled WGS sequence"/>
</dbReference>
<name>A0A2V1D5B9_9PLEO</name>
<gene>
    <name evidence="1" type="ORF">DM02DRAFT_241641</name>
</gene>
<reference evidence="1 2" key="1">
    <citation type="journal article" date="2018" name="Sci. Rep.">
        <title>Comparative genomics provides insights into the lifestyle and reveals functional heterogeneity of dark septate endophytic fungi.</title>
        <authorList>
            <person name="Knapp D.G."/>
            <person name="Nemeth J.B."/>
            <person name="Barry K."/>
            <person name="Hainaut M."/>
            <person name="Henrissat B."/>
            <person name="Johnson J."/>
            <person name="Kuo A."/>
            <person name="Lim J.H.P."/>
            <person name="Lipzen A."/>
            <person name="Nolan M."/>
            <person name="Ohm R.A."/>
            <person name="Tamas L."/>
            <person name="Grigoriev I.V."/>
            <person name="Spatafora J.W."/>
            <person name="Nagy L.G."/>
            <person name="Kovacs G.M."/>
        </authorList>
    </citation>
    <scope>NUCLEOTIDE SEQUENCE [LARGE SCALE GENOMIC DNA]</scope>
    <source>
        <strain evidence="1 2">DSE2036</strain>
    </source>
</reference>